<keyword evidence="3" id="KW-1185">Reference proteome</keyword>
<evidence type="ECO:0000256" key="1">
    <source>
        <dbReference type="SAM" id="MobiDB-lite"/>
    </source>
</evidence>
<accession>A0A4P9WFA2</accession>
<sequence length="264" mass="28382">MRSKSNGGSVQPNGKPPPPGGLQLRAHGSHPSPLRVSGLRLLGAPRSPYLSASSTARLLRLISPVYAGHAVTMLAALVDRADGAGSAPTFSRLRRSFQWAFRPRPLSVEGPPTPTMSVSDNSGQIFLGRKAKKEQKGAPALRAGCAFRESDHSGCLHSSAELAEGERLIADGLVVLPYSGDWEGTSTLFSLQYFVTMDLSTYSWNAPDVHADDSPIGFSLRTRSFYSATLFTHLAVSEGAVATGWQCKSRVGKRRVSFESWKPN</sequence>
<dbReference type="AlphaFoldDB" id="A0A4P9WFA2"/>
<protein>
    <submittedName>
        <fullName evidence="2">Uncharacterized protein</fullName>
    </submittedName>
</protein>
<dbReference type="EMBL" id="KZ995516">
    <property type="protein sequence ID" value="RKO90515.1"/>
    <property type="molecule type" value="Genomic_DNA"/>
</dbReference>
<evidence type="ECO:0000313" key="2">
    <source>
        <dbReference type="EMBL" id="RKO90515.1"/>
    </source>
</evidence>
<evidence type="ECO:0000313" key="3">
    <source>
        <dbReference type="Proteomes" id="UP000269721"/>
    </source>
</evidence>
<reference evidence="3" key="1">
    <citation type="journal article" date="2018" name="Nat. Microbiol.">
        <title>Leveraging single-cell genomics to expand the fungal tree of life.</title>
        <authorList>
            <person name="Ahrendt S.R."/>
            <person name="Quandt C.A."/>
            <person name="Ciobanu D."/>
            <person name="Clum A."/>
            <person name="Salamov A."/>
            <person name="Andreopoulos B."/>
            <person name="Cheng J.F."/>
            <person name="Woyke T."/>
            <person name="Pelin A."/>
            <person name="Henrissat B."/>
            <person name="Reynolds N.K."/>
            <person name="Benny G.L."/>
            <person name="Smith M.E."/>
            <person name="James T.Y."/>
            <person name="Grigoriev I.V."/>
        </authorList>
    </citation>
    <scope>NUCLEOTIDE SEQUENCE [LARGE SCALE GENOMIC DNA]</scope>
</reference>
<organism evidence="2 3">
    <name type="scientific">Blyttiomyces helicus</name>
    <dbReference type="NCBI Taxonomy" id="388810"/>
    <lineage>
        <taxon>Eukaryota</taxon>
        <taxon>Fungi</taxon>
        <taxon>Fungi incertae sedis</taxon>
        <taxon>Chytridiomycota</taxon>
        <taxon>Chytridiomycota incertae sedis</taxon>
        <taxon>Chytridiomycetes</taxon>
        <taxon>Chytridiomycetes incertae sedis</taxon>
        <taxon>Blyttiomyces</taxon>
    </lineage>
</organism>
<proteinExistence type="predicted"/>
<feature type="compositionally biased region" description="Polar residues" evidence="1">
    <location>
        <begin position="1"/>
        <end position="12"/>
    </location>
</feature>
<feature type="region of interest" description="Disordered" evidence="1">
    <location>
        <begin position="1"/>
        <end position="30"/>
    </location>
</feature>
<name>A0A4P9WFA2_9FUNG</name>
<gene>
    <name evidence="2" type="ORF">BDK51DRAFT_47632</name>
</gene>
<dbReference type="Proteomes" id="UP000269721">
    <property type="component" value="Unassembled WGS sequence"/>
</dbReference>